<evidence type="ECO:0000313" key="2">
    <source>
        <dbReference type="Proteomes" id="UP001434883"/>
    </source>
</evidence>
<evidence type="ECO:0000313" key="1">
    <source>
        <dbReference type="EMBL" id="MEQ2213822.1"/>
    </source>
</evidence>
<dbReference type="Proteomes" id="UP001434883">
    <property type="component" value="Unassembled WGS sequence"/>
</dbReference>
<comment type="caution">
    <text evidence="1">The sequence shown here is derived from an EMBL/GenBank/DDBJ whole genome shotgun (WGS) entry which is preliminary data.</text>
</comment>
<reference evidence="1 2" key="1">
    <citation type="submission" date="2021-06" db="EMBL/GenBank/DDBJ databases">
        <authorList>
            <person name="Palmer J.M."/>
        </authorList>
    </citation>
    <scope>NUCLEOTIDE SEQUENCE [LARGE SCALE GENOMIC DNA]</scope>
    <source>
        <strain evidence="1 2">XC_2019</strain>
        <tissue evidence="1">Muscle</tissue>
    </source>
</reference>
<dbReference type="EMBL" id="JAHRIN010063542">
    <property type="protein sequence ID" value="MEQ2213822.1"/>
    <property type="molecule type" value="Genomic_DNA"/>
</dbReference>
<name>A0ABV0S1S0_9TELE</name>
<organism evidence="1 2">
    <name type="scientific">Xenoophorus captivus</name>
    <dbReference type="NCBI Taxonomy" id="1517983"/>
    <lineage>
        <taxon>Eukaryota</taxon>
        <taxon>Metazoa</taxon>
        <taxon>Chordata</taxon>
        <taxon>Craniata</taxon>
        <taxon>Vertebrata</taxon>
        <taxon>Euteleostomi</taxon>
        <taxon>Actinopterygii</taxon>
        <taxon>Neopterygii</taxon>
        <taxon>Teleostei</taxon>
        <taxon>Neoteleostei</taxon>
        <taxon>Acanthomorphata</taxon>
        <taxon>Ovalentaria</taxon>
        <taxon>Atherinomorphae</taxon>
        <taxon>Cyprinodontiformes</taxon>
        <taxon>Goodeidae</taxon>
        <taxon>Xenoophorus</taxon>
    </lineage>
</organism>
<protein>
    <submittedName>
        <fullName evidence="1">Uncharacterized protein</fullName>
    </submittedName>
</protein>
<sequence>MDETHIHARDILGTPAKSDWDLPVCFLPITINLILDLRHYNVRGLLLSGLVTLLRPIRKEEEQHPKTQGDALPKTPFLFICISSWKMASYFRLKDFPKINASSRLH</sequence>
<proteinExistence type="predicted"/>
<accession>A0ABV0S1S0</accession>
<keyword evidence="2" id="KW-1185">Reference proteome</keyword>
<gene>
    <name evidence="1" type="ORF">XENOCAPTIV_021567</name>
</gene>